<dbReference type="EMBL" id="UOEI01000422">
    <property type="protein sequence ID" value="VAW05232.1"/>
    <property type="molecule type" value="Genomic_DNA"/>
</dbReference>
<protein>
    <submittedName>
        <fullName evidence="2">Molybdopterin-guanine dinucleotide biosynthesis protein MobB</fullName>
    </submittedName>
</protein>
<gene>
    <name evidence="2" type="ORF">MNBD_ACTINO01-360</name>
</gene>
<dbReference type="InterPro" id="IPR052539">
    <property type="entry name" value="MGD_biosynthesis_adapter"/>
</dbReference>
<evidence type="ECO:0000313" key="2">
    <source>
        <dbReference type="EMBL" id="VAW05232.1"/>
    </source>
</evidence>
<dbReference type="AlphaFoldDB" id="A0A3B0SSG5"/>
<dbReference type="CDD" id="cd03116">
    <property type="entry name" value="MobB"/>
    <property type="match status" value="1"/>
</dbReference>
<dbReference type="Pfam" id="PF03205">
    <property type="entry name" value="MobB"/>
    <property type="match status" value="1"/>
</dbReference>
<dbReference type="GO" id="GO:0006777">
    <property type="term" value="P:Mo-molybdopterin cofactor biosynthetic process"/>
    <property type="evidence" value="ECO:0007669"/>
    <property type="project" value="InterPro"/>
</dbReference>
<dbReference type="Gene3D" id="3.40.50.300">
    <property type="entry name" value="P-loop containing nucleotide triphosphate hydrolases"/>
    <property type="match status" value="1"/>
</dbReference>
<dbReference type="SUPFAM" id="SSF52540">
    <property type="entry name" value="P-loop containing nucleoside triphosphate hydrolases"/>
    <property type="match status" value="1"/>
</dbReference>
<proteinExistence type="predicted"/>
<dbReference type="InterPro" id="IPR004435">
    <property type="entry name" value="MobB_dom"/>
</dbReference>
<dbReference type="PANTHER" id="PTHR40072:SF1">
    <property type="entry name" value="MOLYBDOPTERIN-GUANINE DINUCLEOTIDE BIOSYNTHESIS ADAPTER PROTEIN"/>
    <property type="match status" value="1"/>
</dbReference>
<name>A0A3B0SSG5_9ZZZZ</name>
<evidence type="ECO:0000259" key="1">
    <source>
        <dbReference type="Pfam" id="PF03205"/>
    </source>
</evidence>
<feature type="domain" description="Molybdopterin-guanine dinucleotide biosynthesis protein B (MobB)" evidence="1">
    <location>
        <begin position="9"/>
        <end position="139"/>
    </location>
</feature>
<dbReference type="NCBIfam" id="TIGR00176">
    <property type="entry name" value="mobB"/>
    <property type="match status" value="1"/>
</dbReference>
<dbReference type="PANTHER" id="PTHR40072">
    <property type="entry name" value="MOLYBDOPTERIN-GUANINE DINUCLEOTIDE BIOSYNTHESIS ADAPTER PROTEIN-RELATED"/>
    <property type="match status" value="1"/>
</dbReference>
<dbReference type="InterPro" id="IPR027417">
    <property type="entry name" value="P-loop_NTPase"/>
</dbReference>
<dbReference type="GO" id="GO:0005525">
    <property type="term" value="F:GTP binding"/>
    <property type="evidence" value="ECO:0007669"/>
    <property type="project" value="InterPro"/>
</dbReference>
<sequence>MDPATSPPIISIVARSQTGKTTLIEALLPELKSAGLRVAVVKHHHHTSSFDTPGKDTHRIAEAGADLVLGISPVQVATFSREARSDDLDAVIARHCAGYDLVLTEGYKRGMYPKIEVHRSERSTELLCSFDEMLALVTDGEWDTSVPQFRLDDAPSLASFLVDWLEGRSQR</sequence>
<accession>A0A3B0SSG5</accession>
<organism evidence="2">
    <name type="scientific">hydrothermal vent metagenome</name>
    <dbReference type="NCBI Taxonomy" id="652676"/>
    <lineage>
        <taxon>unclassified sequences</taxon>
        <taxon>metagenomes</taxon>
        <taxon>ecological metagenomes</taxon>
    </lineage>
</organism>
<reference evidence="2" key="1">
    <citation type="submission" date="2018-06" db="EMBL/GenBank/DDBJ databases">
        <authorList>
            <person name="Zhirakovskaya E."/>
        </authorList>
    </citation>
    <scope>NUCLEOTIDE SEQUENCE</scope>
</reference>